<evidence type="ECO:0000313" key="2">
    <source>
        <dbReference type="Proteomes" id="UP000077177"/>
    </source>
</evidence>
<sequence length="375" mass="42496">MKITFLCGSLEPGRDGVGDYTRRLAGELVRSGHQISIVSIFDSFIKDELIGKQCVDEVELTVLRLPSIIPFNKRLKSAKCHIDSFDPNWLSLQFVPYAFHAKGLPFYLSSFFKSVGQGRKWHIMFHELWIGSSHSLKSLFYASLQKLIIKDLNRQLNPTIVHTHLPIYYSKLKRLRFNVMVLPLFSNIPVHPVRKIKDNGKIFRIGIFSQVDINQNIFCFIQEINQVLFNRKIFLELLLIGDNNKLKVFGTMLEVLLDGQVLIKYTGFLQSEEVSCAIQSCDIGLTSVPRHALGKSGSVAAFISHGIPVAAPNIYYSEKPEVAPFFSDTFCSAIIKNADYKKICEAKETVNVVKGEIDILNIARKFMLDIIDSSF</sequence>
<evidence type="ECO:0008006" key="3">
    <source>
        <dbReference type="Google" id="ProtNLM"/>
    </source>
</evidence>
<reference evidence="1 2" key="2">
    <citation type="journal article" date="2016" name="Int. J. Syst. Evol. Microbiol.">
        <title>Flavisolibacter tropicus sp. nov., isolated from tropical soil.</title>
        <authorList>
            <person name="Lee J.J."/>
            <person name="Kang M.S."/>
            <person name="Kim G.S."/>
            <person name="Lee C.S."/>
            <person name="Lim S."/>
            <person name="Lee J."/>
            <person name="Roh S.H."/>
            <person name="Kang H."/>
            <person name="Ha J.M."/>
            <person name="Bae S."/>
            <person name="Jung H.Y."/>
            <person name="Kim M.K."/>
        </authorList>
    </citation>
    <scope>NUCLEOTIDE SEQUENCE [LARGE SCALE GENOMIC DNA]</scope>
    <source>
        <strain evidence="1 2">LCS9</strain>
    </source>
</reference>
<keyword evidence="2" id="KW-1185">Reference proteome</keyword>
<dbReference type="OrthoDB" id="1100436at2"/>
<evidence type="ECO:0000313" key="1">
    <source>
        <dbReference type="EMBL" id="ANE49258.1"/>
    </source>
</evidence>
<dbReference type="Gene3D" id="3.40.50.2000">
    <property type="entry name" value="Glycogen Phosphorylase B"/>
    <property type="match status" value="1"/>
</dbReference>
<proteinExistence type="predicted"/>
<dbReference type="RefSeq" id="WP_066401332.1">
    <property type="nucleotide sequence ID" value="NZ_CP011390.1"/>
</dbReference>
<dbReference type="STRING" id="1492898.SY85_00805"/>
<dbReference type="PATRIC" id="fig|1492898.3.peg.178"/>
<name>A0A172TQG9_9BACT</name>
<dbReference type="Proteomes" id="UP000077177">
    <property type="component" value="Chromosome"/>
</dbReference>
<reference evidence="2" key="1">
    <citation type="submission" date="2015-01" db="EMBL/GenBank/DDBJ databases">
        <title>Flavisolibacter sp./LCS9/ whole genome sequencing.</title>
        <authorList>
            <person name="Kim M.K."/>
            <person name="Srinivasan S."/>
            <person name="Lee J.-J."/>
        </authorList>
    </citation>
    <scope>NUCLEOTIDE SEQUENCE [LARGE SCALE GENOMIC DNA]</scope>
    <source>
        <strain evidence="2">LCS9</strain>
    </source>
</reference>
<dbReference type="AlphaFoldDB" id="A0A172TQG9"/>
<dbReference type="EMBL" id="CP011390">
    <property type="protein sequence ID" value="ANE49258.1"/>
    <property type="molecule type" value="Genomic_DNA"/>
</dbReference>
<accession>A0A172TQG9</accession>
<gene>
    <name evidence="1" type="ORF">SY85_00805</name>
</gene>
<protein>
    <recommendedName>
        <fullName evidence="3">Glycosyl transferase family 1 domain-containing protein</fullName>
    </recommendedName>
</protein>
<dbReference type="SUPFAM" id="SSF53756">
    <property type="entry name" value="UDP-Glycosyltransferase/glycogen phosphorylase"/>
    <property type="match status" value="1"/>
</dbReference>
<dbReference type="KEGG" id="fla:SY85_00805"/>
<organism evidence="1 2">
    <name type="scientific">Flavisolibacter tropicus</name>
    <dbReference type="NCBI Taxonomy" id="1492898"/>
    <lineage>
        <taxon>Bacteria</taxon>
        <taxon>Pseudomonadati</taxon>
        <taxon>Bacteroidota</taxon>
        <taxon>Chitinophagia</taxon>
        <taxon>Chitinophagales</taxon>
        <taxon>Chitinophagaceae</taxon>
        <taxon>Flavisolibacter</taxon>
    </lineage>
</organism>